<dbReference type="EMBL" id="QUSY01001088">
    <property type="protein sequence ID" value="RHY26101.1"/>
    <property type="molecule type" value="Genomic_DNA"/>
</dbReference>
<dbReference type="Pfam" id="PF24981">
    <property type="entry name" value="Beta-prop_ATRN-LZTR1"/>
    <property type="match status" value="1"/>
</dbReference>
<dbReference type="InterPro" id="IPR006652">
    <property type="entry name" value="Kelch_1"/>
</dbReference>
<dbReference type="Gene3D" id="2.120.10.80">
    <property type="entry name" value="Kelch-type beta propeller"/>
    <property type="match status" value="2"/>
</dbReference>
<dbReference type="SUPFAM" id="SSF117281">
    <property type="entry name" value="Kelch motif"/>
    <property type="match status" value="2"/>
</dbReference>
<dbReference type="PANTHER" id="PTHR24412">
    <property type="entry name" value="KELCH PROTEIN"/>
    <property type="match status" value="1"/>
</dbReference>
<organism evidence="5 6">
    <name type="scientific">Aphanomyces invadans</name>
    <dbReference type="NCBI Taxonomy" id="157072"/>
    <lineage>
        <taxon>Eukaryota</taxon>
        <taxon>Sar</taxon>
        <taxon>Stramenopiles</taxon>
        <taxon>Oomycota</taxon>
        <taxon>Saprolegniomycetes</taxon>
        <taxon>Saprolegniales</taxon>
        <taxon>Verrucalvaceae</taxon>
        <taxon>Aphanomyces</taxon>
    </lineage>
</organism>
<keyword evidence="1" id="KW-0880">Kelch repeat</keyword>
<protein>
    <recommendedName>
        <fullName evidence="4">Attractin/MKLN-like beta-propeller domain-containing protein</fullName>
    </recommendedName>
</protein>
<dbReference type="SMART" id="SM00612">
    <property type="entry name" value="Kelch"/>
    <property type="match status" value="5"/>
</dbReference>
<feature type="compositionally biased region" description="Polar residues" evidence="3">
    <location>
        <begin position="7"/>
        <end position="17"/>
    </location>
</feature>
<keyword evidence="6" id="KW-1185">Reference proteome</keyword>
<feature type="domain" description="Attractin/MKLN-like beta-propeller" evidence="4">
    <location>
        <begin position="101"/>
        <end position="278"/>
    </location>
</feature>
<evidence type="ECO:0000256" key="1">
    <source>
        <dbReference type="ARBA" id="ARBA00022441"/>
    </source>
</evidence>
<keyword evidence="2" id="KW-0677">Repeat</keyword>
<accession>A0A418AMH9</accession>
<evidence type="ECO:0000256" key="3">
    <source>
        <dbReference type="SAM" id="MobiDB-lite"/>
    </source>
</evidence>
<dbReference type="InterPro" id="IPR015915">
    <property type="entry name" value="Kelch-typ_b-propeller"/>
</dbReference>
<dbReference type="AlphaFoldDB" id="A0A418AMH9"/>
<evidence type="ECO:0000313" key="5">
    <source>
        <dbReference type="EMBL" id="RHY26101.1"/>
    </source>
</evidence>
<dbReference type="Proteomes" id="UP000285060">
    <property type="component" value="Unassembled WGS sequence"/>
</dbReference>
<dbReference type="InterPro" id="IPR056737">
    <property type="entry name" value="Beta-prop_ATRN-MKLN-like"/>
</dbReference>
<gene>
    <name evidence="5" type="ORF">DYB32_007870</name>
</gene>
<comment type="caution">
    <text evidence="5">The sequence shown here is derived from an EMBL/GenBank/DDBJ whole genome shotgun (WGS) entry which is preliminary data.</text>
</comment>
<evidence type="ECO:0000259" key="4">
    <source>
        <dbReference type="Pfam" id="PF24981"/>
    </source>
</evidence>
<dbReference type="PANTHER" id="PTHR24412:SF489">
    <property type="entry name" value="RING FINGER DOMAIN AND KELCH REPEAT-CONTAINING PROTEIN DDB_G0271372"/>
    <property type="match status" value="1"/>
</dbReference>
<feature type="region of interest" description="Disordered" evidence="3">
    <location>
        <begin position="1"/>
        <end position="48"/>
    </location>
</feature>
<feature type="compositionally biased region" description="Low complexity" evidence="3">
    <location>
        <begin position="28"/>
        <end position="40"/>
    </location>
</feature>
<evidence type="ECO:0000256" key="2">
    <source>
        <dbReference type="ARBA" id="ARBA00022737"/>
    </source>
</evidence>
<reference evidence="5 6" key="1">
    <citation type="submission" date="2018-08" db="EMBL/GenBank/DDBJ databases">
        <title>Aphanomyces genome sequencing and annotation.</title>
        <authorList>
            <person name="Minardi D."/>
            <person name="Oidtmann B."/>
            <person name="Van Der Giezen M."/>
            <person name="Studholme D.J."/>
        </authorList>
    </citation>
    <scope>NUCLEOTIDE SEQUENCE [LARGE SCALE GENOMIC DNA]</scope>
    <source>
        <strain evidence="5 6">NJM0002</strain>
    </source>
</reference>
<name>A0A418AMH9_9STRA</name>
<dbReference type="Pfam" id="PF01344">
    <property type="entry name" value="Kelch_1"/>
    <property type="match status" value="1"/>
</dbReference>
<proteinExistence type="predicted"/>
<sequence>MVKRESPINSDRASSSMPPKKIRKVDDAAGSARDAAAVPQSPQPAPDKAPLLTCDVCGDSSFPSRNKLFRHLKDCAVNLASHKVNAALLNTQTDVTNVYYYVTGGRLRGRTLGSVERYSLHRKCWEVAPPMQENRGSHGAVGVGNTLYILGGGGFRSNLATCEKLEISGEKWTAIAPMTTYRHALAVVYVPEQKCIYCVGGWVNGSKCSPVLEQYDIDNDKWTTCTPMEVPRRLLGATSFAGKLYVFGGNGDDHDDKHKKWYSDAVESYDPTTNAWTRKAPLPTAGPCSAVTVGAFIFVFLHGKSVLRYDPAADSYTTLAPLPLAEWFCFDANAFGHTVYVNGGITKGVWSKAFYLYDTLTNKWTELSSMQTARRRCAAALVYAPSS</sequence>
<dbReference type="VEuPathDB" id="FungiDB:H310_03318"/>
<evidence type="ECO:0000313" key="6">
    <source>
        <dbReference type="Proteomes" id="UP000285060"/>
    </source>
</evidence>